<comment type="function">
    <text evidence="1">Catalyzes the hydroxylation of the N(6)-(4-aminobutyl)-L-lysine intermediate produced by deoxyhypusine synthase/DHPS on a critical lysine of the eukaryotic translation initiation factor 5A/eIF-5A. This is the second step of the post-translational modification of that lysine into an unusual amino acid residue named hypusine. Hypusination is unique to mature eIF-5A factor and is essential for its function.</text>
</comment>
<sequence length="1201" mass="130178">MNLNRWFCPKCGESYVMQTTSAKAHCPGCGVALVPLAREGAVTPGSSWNPGGAEGTPAASAGPPRPATPAAPPAAPIPITPARIVPPPPLPTPPAPAAVPLAYSPPPASAPGARPPSAVGLPAPAAPAGRMGAGSGVARRPVPPAAPAAPTPSSPSSTGLILLLIGIPLFLILLAGAGIGGYYYYTQYVKNENVSQGGGGSGDGGGSQPPGGGGGNGDGSPPDIPPPPPPSDGPLSPQDIAREMTRCSVLLAVKKGLRTYYQTGCIIDTSHRLAVTSSQIFTQQNNPEITVYFPMYEKTSNNLVHDFSRYKSSSSPAFRTKGRAVLLYSQANLVLLQLQQLAPNAQAAVLPLQSTVQPDQKVYTLRNTVAGRSKLWQLTQDTVQPKKNNNFLDDLEDLLDANEKLLQGSKQMLETFGLDELAEEMKADELQEMIDSERQMLRSLRKLVDPNMPENRQAVFATRTVSDKDVNGGPVANDNGELVGLMVQRNPRNRQTCFNIRVSEIENLVNEYFKKQNQTWTPVRGRQARAEAQAKQYVEQLLQVVEKGTAEERSKALQKLGEQKSRAQAAIPVLLRLLPTADPKLQQEIEQILYLLGAPSPEMAKALLDALDSSSPAARLYAAKMFAQGTPTLPDVDVAILVAKLSKYPPEIQKLLVTAIGKNGELSHIRLIELAEITQGTVQAELIAKLYALPPPDASCTAHLVKCLQSPSPALRNYAIRMFANNTPPLPQEQLALAVELLKVAQGEARRDLYKILKQAGLAGRSVALGVVLEGVADPDAEIAELAKELLATYGQAHINDKPLLLEKLRHNHPEVRQRALTLLVPLCSEAEQAKIWVEAIRDPNLEIRRLAAQNALKHPLLQAQLEQLVPPLFKDTDLSIRRMAVQCLQQRPQLARGLLVELIARYQGMTEDNPELAQEVALLLAMVVPPETQHLILLRDLLRHSHGPVRREAALRLKEMKTDASEAVPDLIERLQKDEDLRVRAAAVQALQAIGPRVADKVIPILDQILTNYTPHPELKAEEGGENGKISPQEELLIAAIQALGSFGTRGRNILEAHCRNTRLSFPAREAIGIHLASLNDQSDEILLALIELAEQSEKVRPAIAEAVIRRPNTVIVNEMLLATSAWKPPSRAGGQRNVPYPLDYRSWAIDTLGRLRLNDLNSELRERVVKRLTYLAENDSNPQINAAGRVALKRLKLGN</sequence>
<keyword evidence="4" id="KW-1133">Transmembrane helix</keyword>
<dbReference type="SUPFAM" id="SSF48371">
    <property type="entry name" value="ARM repeat"/>
    <property type="match status" value="1"/>
</dbReference>
<feature type="region of interest" description="Disordered" evidence="3">
    <location>
        <begin position="106"/>
        <end position="155"/>
    </location>
</feature>
<dbReference type="InterPro" id="IPR011989">
    <property type="entry name" value="ARM-like"/>
</dbReference>
<feature type="region of interest" description="Disordered" evidence="3">
    <location>
        <begin position="43"/>
        <end position="91"/>
    </location>
</feature>
<evidence type="ECO:0000313" key="6">
    <source>
        <dbReference type="Proteomes" id="UP000542342"/>
    </source>
</evidence>
<keyword evidence="6" id="KW-1185">Reference proteome</keyword>
<dbReference type="InterPro" id="IPR004155">
    <property type="entry name" value="PBS_lyase_HEAT"/>
</dbReference>
<evidence type="ECO:0000256" key="2">
    <source>
        <dbReference type="SAM" id="Coils"/>
    </source>
</evidence>
<keyword evidence="4" id="KW-0812">Transmembrane</keyword>
<evidence type="ECO:0000313" key="5">
    <source>
        <dbReference type="EMBL" id="MBA2227885.1"/>
    </source>
</evidence>
<proteinExistence type="predicted"/>
<evidence type="ECO:0000256" key="3">
    <source>
        <dbReference type="SAM" id="MobiDB-lite"/>
    </source>
</evidence>
<evidence type="ECO:0000256" key="4">
    <source>
        <dbReference type="SAM" id="Phobius"/>
    </source>
</evidence>
<dbReference type="PROSITE" id="PS50077">
    <property type="entry name" value="HEAT_REPEAT"/>
    <property type="match status" value="1"/>
</dbReference>
<dbReference type="Gene3D" id="1.25.10.10">
    <property type="entry name" value="Leucine-rich Repeat Variant"/>
    <property type="match status" value="2"/>
</dbReference>
<feature type="region of interest" description="Disordered" evidence="3">
    <location>
        <begin position="196"/>
        <end position="239"/>
    </location>
</feature>
<reference evidence="5 6" key="1">
    <citation type="submission" date="2020-07" db="EMBL/GenBank/DDBJ databases">
        <title>Thermogemmata thermophila gen. nov., sp. nov., a novel moderate thermophilic planctomycete from a Kamchatka hot spring.</title>
        <authorList>
            <person name="Elcheninov A.G."/>
            <person name="Podosokorskaya O.A."/>
            <person name="Kovaleva O.L."/>
            <person name="Novikov A."/>
            <person name="Bonch-Osmolovskaya E.A."/>
            <person name="Toshchakov S.V."/>
            <person name="Kublanov I.V."/>
        </authorList>
    </citation>
    <scope>NUCLEOTIDE SEQUENCE [LARGE SCALE GENOMIC DNA]</scope>
    <source>
        <strain evidence="5 6">2918</strain>
    </source>
</reference>
<dbReference type="GO" id="GO:0016491">
    <property type="term" value="F:oxidoreductase activity"/>
    <property type="evidence" value="ECO:0007669"/>
    <property type="project" value="TreeGrafter"/>
</dbReference>
<feature type="compositionally biased region" description="Pro residues" evidence="3">
    <location>
        <begin position="141"/>
        <end position="153"/>
    </location>
</feature>
<dbReference type="InterPro" id="IPR016024">
    <property type="entry name" value="ARM-type_fold"/>
</dbReference>
<dbReference type="InterPro" id="IPR009003">
    <property type="entry name" value="Peptidase_S1_PA"/>
</dbReference>
<gene>
    <name evidence="5" type="ORF">H0921_17130</name>
</gene>
<dbReference type="PANTHER" id="PTHR12697">
    <property type="entry name" value="PBS LYASE HEAT-LIKE PROTEIN"/>
    <property type="match status" value="1"/>
</dbReference>
<keyword evidence="2" id="KW-0175">Coiled coil</keyword>
<dbReference type="AlphaFoldDB" id="A0A7V8VH04"/>
<dbReference type="RefSeq" id="WP_194539749.1">
    <property type="nucleotide sequence ID" value="NZ_JACEFB010000021.1"/>
</dbReference>
<dbReference type="SMART" id="SM00567">
    <property type="entry name" value="EZ_HEAT"/>
    <property type="match status" value="3"/>
</dbReference>
<dbReference type="Proteomes" id="UP000542342">
    <property type="component" value="Unassembled WGS sequence"/>
</dbReference>
<feature type="compositionally biased region" description="Low complexity" evidence="3">
    <location>
        <begin position="110"/>
        <end position="140"/>
    </location>
</feature>
<feature type="coiled-coil region" evidence="2">
    <location>
        <begin position="392"/>
        <end position="447"/>
    </location>
</feature>
<feature type="compositionally biased region" description="Pro residues" evidence="3">
    <location>
        <begin position="222"/>
        <end position="232"/>
    </location>
</feature>
<dbReference type="PANTHER" id="PTHR12697:SF5">
    <property type="entry name" value="DEOXYHYPUSINE HYDROXYLASE"/>
    <property type="match status" value="1"/>
</dbReference>
<organism evidence="5 6">
    <name type="scientific">Thermogemmata fonticola</name>
    <dbReference type="NCBI Taxonomy" id="2755323"/>
    <lineage>
        <taxon>Bacteria</taxon>
        <taxon>Pseudomonadati</taxon>
        <taxon>Planctomycetota</taxon>
        <taxon>Planctomycetia</taxon>
        <taxon>Gemmatales</taxon>
        <taxon>Gemmataceae</taxon>
        <taxon>Thermogemmata</taxon>
    </lineage>
</organism>
<dbReference type="InterPro" id="IPR021133">
    <property type="entry name" value="HEAT_type_2"/>
</dbReference>
<comment type="caution">
    <text evidence="5">The sequence shown here is derived from an EMBL/GenBank/DDBJ whole genome shotgun (WGS) entry which is preliminary data.</text>
</comment>
<name>A0A7V8VH04_9BACT</name>
<protein>
    <submittedName>
        <fullName evidence="5">HEAT repeat domain-containing protein</fullName>
    </submittedName>
</protein>
<dbReference type="Pfam" id="PF13646">
    <property type="entry name" value="HEAT_2"/>
    <property type="match status" value="1"/>
</dbReference>
<dbReference type="EMBL" id="JACEFB010000021">
    <property type="protein sequence ID" value="MBA2227885.1"/>
    <property type="molecule type" value="Genomic_DNA"/>
</dbReference>
<dbReference type="SUPFAM" id="SSF50494">
    <property type="entry name" value="Trypsin-like serine proteases"/>
    <property type="match status" value="1"/>
</dbReference>
<feature type="transmembrane region" description="Helical" evidence="4">
    <location>
        <begin position="160"/>
        <end position="185"/>
    </location>
</feature>
<accession>A0A7V8VH04</accession>
<feature type="compositionally biased region" description="Pro residues" evidence="3">
    <location>
        <begin position="63"/>
        <end position="91"/>
    </location>
</feature>
<evidence type="ECO:0000256" key="1">
    <source>
        <dbReference type="ARBA" id="ARBA00045876"/>
    </source>
</evidence>
<keyword evidence="4" id="KW-0472">Membrane</keyword>
<feature type="compositionally biased region" description="Gly residues" evidence="3">
    <location>
        <begin position="196"/>
        <end position="218"/>
    </location>
</feature>